<protein>
    <recommendedName>
        <fullName evidence="3">F-box domain-containing protein</fullName>
    </recommendedName>
</protein>
<organism evidence="1 2">
    <name type="scientific">Gloeophyllum trabeum (strain ATCC 11539 / FP-39264 / Madison 617)</name>
    <name type="common">Brown rot fungus</name>
    <dbReference type="NCBI Taxonomy" id="670483"/>
    <lineage>
        <taxon>Eukaryota</taxon>
        <taxon>Fungi</taxon>
        <taxon>Dikarya</taxon>
        <taxon>Basidiomycota</taxon>
        <taxon>Agaricomycotina</taxon>
        <taxon>Agaricomycetes</taxon>
        <taxon>Gloeophyllales</taxon>
        <taxon>Gloeophyllaceae</taxon>
        <taxon>Gloeophyllum</taxon>
    </lineage>
</organism>
<evidence type="ECO:0000313" key="2">
    <source>
        <dbReference type="Proteomes" id="UP000030669"/>
    </source>
</evidence>
<name>S7RM22_GLOTA</name>
<sequence length="347" mass="39323">MDAPHLYKLPAMNRLPVEVWRRIFSFACLDDGRTGRSLSLVSKYINEASACQRYQSVALAGESQTDRFIKQLMKHCSRERRVLYLFIRDYPRRSGPVLEYGTLCRILVLVAASLRVLSLLIIEEKREFILSPIVLPALEELMVHGNCEAPAVPFVVPGFEFRNLRCIHIQGVFYKCSITSPDEFPSFDLASGRNVVRSITSSSPHLTHISLSTNLAIEWREVLQELEGSDSDPDSTLYRYGLSPNVQRILVRPLVSHGLGDSLEYRAYRTTLAFLSHTAVRDNKARIIIQEEAPIHDLVKNPEEPQRLWLRHIQGEESYWMEAGIPALNRNAAGRAILRDALNAPSG</sequence>
<dbReference type="RefSeq" id="XP_007868053.1">
    <property type="nucleotide sequence ID" value="XM_007869862.1"/>
</dbReference>
<dbReference type="EMBL" id="KB469305">
    <property type="protein sequence ID" value="EPQ53764.1"/>
    <property type="molecule type" value="Genomic_DNA"/>
</dbReference>
<dbReference type="OMA" id="RNITRGC"/>
<dbReference type="OrthoDB" id="2748701at2759"/>
<gene>
    <name evidence="1" type="ORF">GLOTRDRAFT_139882</name>
</gene>
<dbReference type="GeneID" id="19304370"/>
<reference evidence="1 2" key="1">
    <citation type="journal article" date="2012" name="Science">
        <title>The Paleozoic origin of enzymatic lignin decomposition reconstructed from 31 fungal genomes.</title>
        <authorList>
            <person name="Floudas D."/>
            <person name="Binder M."/>
            <person name="Riley R."/>
            <person name="Barry K."/>
            <person name="Blanchette R.A."/>
            <person name="Henrissat B."/>
            <person name="Martinez A.T."/>
            <person name="Otillar R."/>
            <person name="Spatafora J.W."/>
            <person name="Yadav J.S."/>
            <person name="Aerts A."/>
            <person name="Benoit I."/>
            <person name="Boyd A."/>
            <person name="Carlson A."/>
            <person name="Copeland A."/>
            <person name="Coutinho P.M."/>
            <person name="de Vries R.P."/>
            <person name="Ferreira P."/>
            <person name="Findley K."/>
            <person name="Foster B."/>
            <person name="Gaskell J."/>
            <person name="Glotzer D."/>
            <person name="Gorecki P."/>
            <person name="Heitman J."/>
            <person name="Hesse C."/>
            <person name="Hori C."/>
            <person name="Igarashi K."/>
            <person name="Jurgens J.A."/>
            <person name="Kallen N."/>
            <person name="Kersten P."/>
            <person name="Kohler A."/>
            <person name="Kuees U."/>
            <person name="Kumar T.K.A."/>
            <person name="Kuo A."/>
            <person name="LaButti K."/>
            <person name="Larrondo L.F."/>
            <person name="Lindquist E."/>
            <person name="Ling A."/>
            <person name="Lombard V."/>
            <person name="Lucas S."/>
            <person name="Lundell T."/>
            <person name="Martin R."/>
            <person name="McLaughlin D.J."/>
            <person name="Morgenstern I."/>
            <person name="Morin E."/>
            <person name="Murat C."/>
            <person name="Nagy L.G."/>
            <person name="Nolan M."/>
            <person name="Ohm R.A."/>
            <person name="Patyshakuliyeva A."/>
            <person name="Rokas A."/>
            <person name="Ruiz-Duenas F.J."/>
            <person name="Sabat G."/>
            <person name="Salamov A."/>
            <person name="Samejima M."/>
            <person name="Schmutz J."/>
            <person name="Slot J.C."/>
            <person name="St John F."/>
            <person name="Stenlid J."/>
            <person name="Sun H."/>
            <person name="Sun S."/>
            <person name="Syed K."/>
            <person name="Tsang A."/>
            <person name="Wiebenga A."/>
            <person name="Young D."/>
            <person name="Pisabarro A."/>
            <person name="Eastwood D.C."/>
            <person name="Martin F."/>
            <person name="Cullen D."/>
            <person name="Grigoriev I.V."/>
            <person name="Hibbett D.S."/>
        </authorList>
    </citation>
    <scope>NUCLEOTIDE SEQUENCE [LARGE SCALE GENOMIC DNA]</scope>
    <source>
        <strain evidence="1 2">ATCC 11539</strain>
    </source>
</reference>
<evidence type="ECO:0000313" key="1">
    <source>
        <dbReference type="EMBL" id="EPQ53764.1"/>
    </source>
</evidence>
<dbReference type="eggNOG" id="ENOG502SWMB">
    <property type="taxonomic scope" value="Eukaryota"/>
</dbReference>
<dbReference type="Proteomes" id="UP000030669">
    <property type="component" value="Unassembled WGS sequence"/>
</dbReference>
<dbReference type="KEGG" id="gtr:GLOTRDRAFT_139882"/>
<evidence type="ECO:0008006" key="3">
    <source>
        <dbReference type="Google" id="ProtNLM"/>
    </source>
</evidence>
<dbReference type="HOGENOM" id="CLU_041942_1_0_1"/>
<keyword evidence="2" id="KW-1185">Reference proteome</keyword>
<accession>S7RM22</accession>
<dbReference type="AlphaFoldDB" id="S7RM22"/>
<proteinExistence type="predicted"/>